<accession>A0A6J6P0Q5</accession>
<dbReference type="EMBL" id="CAEZXK010000038">
    <property type="protein sequence ID" value="CAB4692790.1"/>
    <property type="molecule type" value="Genomic_DNA"/>
</dbReference>
<sequence>MMVARKSLSHDLFMPKKDSSSEHAELAALLKANIEASNRTTHAVRAIVRFVFLQLTITTVCGLLVAVGASINLNQVFVPISSLIWLGGTVFAGFTARRDLKSSAVPKP</sequence>
<dbReference type="AlphaFoldDB" id="A0A6J6P0Q5"/>
<evidence type="ECO:0000256" key="1">
    <source>
        <dbReference type="SAM" id="Phobius"/>
    </source>
</evidence>
<keyword evidence="1" id="KW-1133">Transmembrane helix</keyword>
<proteinExistence type="predicted"/>
<reference evidence="2" key="1">
    <citation type="submission" date="2020-05" db="EMBL/GenBank/DDBJ databases">
        <authorList>
            <person name="Chiriac C."/>
            <person name="Salcher M."/>
            <person name="Ghai R."/>
            <person name="Kavagutti S V."/>
        </authorList>
    </citation>
    <scope>NUCLEOTIDE SEQUENCE</scope>
</reference>
<keyword evidence="1" id="KW-0812">Transmembrane</keyword>
<evidence type="ECO:0000313" key="2">
    <source>
        <dbReference type="EMBL" id="CAB4692790.1"/>
    </source>
</evidence>
<feature type="transmembrane region" description="Helical" evidence="1">
    <location>
        <begin position="77"/>
        <end position="96"/>
    </location>
</feature>
<name>A0A6J6P0Q5_9ZZZZ</name>
<feature type="transmembrane region" description="Helical" evidence="1">
    <location>
        <begin position="47"/>
        <end position="71"/>
    </location>
</feature>
<protein>
    <submittedName>
        <fullName evidence="2">Unannotated protein</fullName>
    </submittedName>
</protein>
<gene>
    <name evidence="2" type="ORF">UFOPK2370_01069</name>
</gene>
<organism evidence="2">
    <name type="scientific">freshwater metagenome</name>
    <dbReference type="NCBI Taxonomy" id="449393"/>
    <lineage>
        <taxon>unclassified sequences</taxon>
        <taxon>metagenomes</taxon>
        <taxon>ecological metagenomes</taxon>
    </lineage>
</organism>
<keyword evidence="1" id="KW-0472">Membrane</keyword>